<dbReference type="InterPro" id="IPR009057">
    <property type="entry name" value="Homeodomain-like_sf"/>
</dbReference>
<dbReference type="EMBL" id="CP006664">
    <property type="protein sequence ID" value="AIJ08518.1"/>
    <property type="molecule type" value="Genomic_DNA"/>
</dbReference>
<dbReference type="Proteomes" id="UP000028681">
    <property type="component" value="Chromosome"/>
</dbReference>
<name>A0A076LPK4_9GAMM</name>
<sequence length="191" mass="21959">MQREQILTQALRRLERHGLAGATLPALIDSETLSLDQARRYWPDSEALLYDCLRFHGQQIDTWRRQLLLNDTLSHDDKILARYPVLAEHVEQGRFPGCLFISACIQYPAADHPIHQLASRQKQASFDFTLRLLQESEIGDASLVAHQMELVQEGCLNRLLVSRRREDVDIALHLAQDILHIAHCRRHDALS</sequence>
<dbReference type="RefSeq" id="WP_034162967.1">
    <property type="nucleotide sequence ID" value="NZ_CP006664.1"/>
</dbReference>
<dbReference type="KEGG" id="ete:ETEE_2073"/>
<proteinExistence type="predicted"/>
<dbReference type="Gene3D" id="1.10.357.10">
    <property type="entry name" value="Tetracycline Repressor, domain 2"/>
    <property type="match status" value="1"/>
</dbReference>
<dbReference type="GeneID" id="33939672"/>
<dbReference type="NCBIfam" id="NF047866">
    <property type="entry name" value="TF_DicD_YjdC"/>
    <property type="match status" value="1"/>
</dbReference>
<evidence type="ECO:0000313" key="1">
    <source>
        <dbReference type="EMBL" id="AIJ08518.1"/>
    </source>
</evidence>
<dbReference type="HOGENOM" id="CLU_1389758_0_0_6"/>
<reference evidence="1 2" key="1">
    <citation type="journal article" date="2012" name="PLoS ONE">
        <title>Edwardsiella comparative phylogenomics reveal the new intra/inter-species taxonomic relationships, virulence evolution and niche adaptation mechanisms.</title>
        <authorList>
            <person name="Yang M."/>
            <person name="Lv Y."/>
            <person name="Xiao J."/>
            <person name="Wu H."/>
            <person name="Zheng H."/>
            <person name="Liu Q."/>
            <person name="Zhang Y."/>
            <person name="Wang Q."/>
        </authorList>
    </citation>
    <scope>NUCLEOTIDE SEQUENCE [LARGE SCALE GENOMIC DNA]</scope>
    <source>
        <strain evidence="2">080813</strain>
    </source>
</reference>
<dbReference type="AlphaFoldDB" id="A0A076LPK4"/>
<accession>A0A076LPK4</accession>
<protein>
    <submittedName>
        <fullName evidence="1">TetR family transcriptional regulator</fullName>
    </submittedName>
</protein>
<evidence type="ECO:0000313" key="2">
    <source>
        <dbReference type="Proteomes" id="UP000028681"/>
    </source>
</evidence>
<dbReference type="NCBIfam" id="NF008647">
    <property type="entry name" value="PRK11640.1"/>
    <property type="match status" value="1"/>
</dbReference>
<organism evidence="1 2">
    <name type="scientific">Edwardsiella anguillarum ET080813</name>
    <dbReference type="NCBI Taxonomy" id="667120"/>
    <lineage>
        <taxon>Bacteria</taxon>
        <taxon>Pseudomonadati</taxon>
        <taxon>Pseudomonadota</taxon>
        <taxon>Gammaproteobacteria</taxon>
        <taxon>Enterobacterales</taxon>
        <taxon>Hafniaceae</taxon>
        <taxon>Edwardsiella</taxon>
    </lineage>
</organism>
<gene>
    <name evidence="1" type="ORF">ETEE_2073</name>
</gene>
<dbReference type="SUPFAM" id="SSF46689">
    <property type="entry name" value="Homeodomain-like"/>
    <property type="match status" value="1"/>
</dbReference>